<gene>
    <name evidence="1" type="ordered locus">Achl_1859</name>
</gene>
<accession>B8H7Q5</accession>
<keyword evidence="2" id="KW-1185">Reference proteome</keyword>
<dbReference type="HOGENOM" id="CLU_1718567_0_0_11"/>
<dbReference type="AlphaFoldDB" id="B8H7Q5"/>
<dbReference type="Proteomes" id="UP000002505">
    <property type="component" value="Chromosome"/>
</dbReference>
<dbReference type="Pfam" id="PF19381">
    <property type="entry name" value="DUF5956"/>
    <property type="match status" value="1"/>
</dbReference>
<evidence type="ECO:0000313" key="2">
    <source>
        <dbReference type="Proteomes" id="UP000002505"/>
    </source>
</evidence>
<dbReference type="InterPro" id="IPR046000">
    <property type="entry name" value="DUF5956"/>
</dbReference>
<organism evidence="1 2">
    <name type="scientific">Pseudarthrobacter chlorophenolicus (strain ATCC 700700 / DSM 12829 / CIP 107037 / JCM 12360 / KCTC 9906 / NCIMB 13794 / A6)</name>
    <name type="common">Arthrobacter chlorophenolicus</name>
    <dbReference type="NCBI Taxonomy" id="452863"/>
    <lineage>
        <taxon>Bacteria</taxon>
        <taxon>Bacillati</taxon>
        <taxon>Actinomycetota</taxon>
        <taxon>Actinomycetes</taxon>
        <taxon>Micrococcales</taxon>
        <taxon>Micrococcaceae</taxon>
        <taxon>Pseudarthrobacter</taxon>
    </lineage>
</organism>
<proteinExistence type="predicted"/>
<evidence type="ECO:0000313" key="1">
    <source>
        <dbReference type="EMBL" id="ACL39835.1"/>
    </source>
</evidence>
<sequence length="152" mass="17070">MEGMTDEPWACTELSEAPEGWIPVVETGWAALVLWAAGPDNFVRVRPVSRERFGSLVRGLPGGGEYREPFRLTEAELASVDDDIDVYLAEADIPPRPRGFDWFIRRPSKALDDEMFWADVWAAATEQLPVDGLRPSRMAGPAKDAMARFYRN</sequence>
<dbReference type="OrthoDB" id="4476365at2"/>
<dbReference type="EMBL" id="CP001341">
    <property type="protein sequence ID" value="ACL39835.1"/>
    <property type="molecule type" value="Genomic_DNA"/>
</dbReference>
<protein>
    <submittedName>
        <fullName evidence="1">Uncharacterized protein</fullName>
    </submittedName>
</protein>
<reference evidence="1" key="1">
    <citation type="submission" date="2009-01" db="EMBL/GenBank/DDBJ databases">
        <title>Complete sequence of chromosome of Arthrobacter chlorophenolicus A6.</title>
        <authorList>
            <consortium name="US DOE Joint Genome Institute"/>
            <person name="Lucas S."/>
            <person name="Copeland A."/>
            <person name="Lapidus A."/>
            <person name="Glavina del Rio T."/>
            <person name="Tice H."/>
            <person name="Bruce D."/>
            <person name="Goodwin L."/>
            <person name="Pitluck S."/>
            <person name="Goltsman E."/>
            <person name="Clum A."/>
            <person name="Larimer F."/>
            <person name="Land M."/>
            <person name="Hauser L."/>
            <person name="Kyrpides N."/>
            <person name="Mikhailova N."/>
            <person name="Jansson J."/>
            <person name="Richardson P."/>
        </authorList>
    </citation>
    <scope>NUCLEOTIDE SEQUENCE [LARGE SCALE GENOMIC DNA]</scope>
    <source>
        <strain evidence="1">A6</strain>
    </source>
</reference>
<name>B8H7Q5_PSECP</name>
<dbReference type="KEGG" id="ach:Achl_1859"/>